<protein>
    <submittedName>
        <fullName evidence="3">Response regulator</fullName>
    </submittedName>
</protein>
<dbReference type="EMBL" id="QFOZ01000002">
    <property type="protein sequence ID" value="PZP89452.1"/>
    <property type="molecule type" value="Genomic_DNA"/>
</dbReference>
<keyword evidence="1" id="KW-0597">Phosphoprotein</keyword>
<accession>A0A2W5KAB6</accession>
<feature type="modified residue" description="4-aspartylphosphate" evidence="1">
    <location>
        <position position="73"/>
    </location>
</feature>
<feature type="domain" description="Response regulatory" evidence="2">
    <location>
        <begin position="18"/>
        <end position="137"/>
    </location>
</feature>
<evidence type="ECO:0000313" key="3">
    <source>
        <dbReference type="EMBL" id="PZP89452.1"/>
    </source>
</evidence>
<evidence type="ECO:0000256" key="1">
    <source>
        <dbReference type="PROSITE-ProRule" id="PRU00169"/>
    </source>
</evidence>
<dbReference type="GO" id="GO:0000160">
    <property type="term" value="P:phosphorelay signal transduction system"/>
    <property type="evidence" value="ECO:0007669"/>
    <property type="project" value="InterPro"/>
</dbReference>
<dbReference type="Proteomes" id="UP000248606">
    <property type="component" value="Unassembled WGS sequence"/>
</dbReference>
<dbReference type="RefSeq" id="WP_290598361.1">
    <property type="nucleotide sequence ID" value="NZ_CAKZIO010000002.1"/>
</dbReference>
<evidence type="ECO:0000313" key="4">
    <source>
        <dbReference type="Proteomes" id="UP000248606"/>
    </source>
</evidence>
<sequence length="150" mass="16300">MSDNTVTLHTEPSHAQLRIAIYSDRPQLREDVHSAFGTSIAPDLPAVDVIDFATGPALIRALHNKELDLCVLDGETAPLGGMGLSYQINAEIDDHPPLLVLLQRRDDAWLSTWSKADAVYLLPVDPISLPRAAAALLRPEIGETSKISET</sequence>
<gene>
    <name evidence="3" type="ORF">DI579_02790</name>
</gene>
<reference evidence="3 4" key="1">
    <citation type="submission" date="2017-08" db="EMBL/GenBank/DDBJ databases">
        <title>Infants hospitalized years apart are colonized by the same room-sourced microbial strains.</title>
        <authorList>
            <person name="Brooks B."/>
            <person name="Olm M.R."/>
            <person name="Firek B.A."/>
            <person name="Baker R."/>
            <person name="Thomas B.C."/>
            <person name="Morowitz M.J."/>
            <person name="Banfield J.F."/>
        </authorList>
    </citation>
    <scope>NUCLEOTIDE SEQUENCE [LARGE SCALE GENOMIC DNA]</scope>
    <source>
        <strain evidence="3">S2_006_000_R1_57</strain>
    </source>
</reference>
<proteinExistence type="predicted"/>
<comment type="caution">
    <text evidence="3">The sequence shown here is derived from an EMBL/GenBank/DDBJ whole genome shotgun (WGS) entry which is preliminary data.</text>
</comment>
<organism evidence="3 4">
    <name type="scientific">Lawsonella clevelandensis</name>
    <dbReference type="NCBI Taxonomy" id="1528099"/>
    <lineage>
        <taxon>Bacteria</taxon>
        <taxon>Bacillati</taxon>
        <taxon>Actinomycetota</taxon>
        <taxon>Actinomycetes</taxon>
        <taxon>Mycobacteriales</taxon>
        <taxon>Lawsonellaceae</taxon>
        <taxon>Lawsonella</taxon>
    </lineage>
</organism>
<dbReference type="AlphaFoldDB" id="A0A2W5KAB6"/>
<name>A0A2W5KAB6_9ACTN</name>
<evidence type="ECO:0000259" key="2">
    <source>
        <dbReference type="PROSITE" id="PS50110"/>
    </source>
</evidence>
<dbReference type="InterPro" id="IPR001789">
    <property type="entry name" value="Sig_transdc_resp-reg_receiver"/>
</dbReference>
<dbReference type="PROSITE" id="PS50110">
    <property type="entry name" value="RESPONSE_REGULATORY"/>
    <property type="match status" value="1"/>
</dbReference>